<comment type="caution">
    <text evidence="2">The sequence shown here is derived from an EMBL/GenBank/DDBJ whole genome shotgun (WGS) entry which is preliminary data.</text>
</comment>
<keyword evidence="3" id="KW-1185">Reference proteome</keyword>
<gene>
    <name evidence="2" type="ORF">GCM10017056_46470</name>
</gene>
<protein>
    <recommendedName>
        <fullName evidence="4">H-NS histone family protein</fullName>
    </recommendedName>
</protein>
<dbReference type="Proteomes" id="UP000626220">
    <property type="component" value="Unassembled WGS sequence"/>
</dbReference>
<evidence type="ECO:0000313" key="2">
    <source>
        <dbReference type="EMBL" id="GHF70129.1"/>
    </source>
</evidence>
<evidence type="ECO:0008006" key="4">
    <source>
        <dbReference type="Google" id="ProtNLM"/>
    </source>
</evidence>
<proteinExistence type="predicted"/>
<dbReference type="EMBL" id="BNCJ01000024">
    <property type="protein sequence ID" value="GHF70129.1"/>
    <property type="molecule type" value="Genomic_DNA"/>
</dbReference>
<dbReference type="AlphaFoldDB" id="A0A8J3H0Z9"/>
<sequence>MTNHIIIDPGGGVSQERAPRLQDRSDAELQDLIAEAGALLAERAAKRKQDAIEQIQRLAKEQGLNVKIDKPKRRRGRPPKAKPANS</sequence>
<evidence type="ECO:0000313" key="3">
    <source>
        <dbReference type="Proteomes" id="UP000626220"/>
    </source>
</evidence>
<feature type="region of interest" description="Disordered" evidence="1">
    <location>
        <begin position="63"/>
        <end position="86"/>
    </location>
</feature>
<reference evidence="2" key="1">
    <citation type="journal article" date="2014" name="Int. J. Syst. Evol. Microbiol.">
        <title>Complete genome sequence of Corynebacterium casei LMG S-19264T (=DSM 44701T), isolated from a smear-ripened cheese.</title>
        <authorList>
            <consortium name="US DOE Joint Genome Institute (JGI-PGF)"/>
            <person name="Walter F."/>
            <person name="Albersmeier A."/>
            <person name="Kalinowski J."/>
            <person name="Ruckert C."/>
        </authorList>
    </citation>
    <scope>NUCLEOTIDE SEQUENCE</scope>
    <source>
        <strain evidence="2">KCTC 42650</strain>
    </source>
</reference>
<feature type="compositionally biased region" description="Basic residues" evidence="1">
    <location>
        <begin position="70"/>
        <end position="80"/>
    </location>
</feature>
<dbReference type="RefSeq" id="WP_189682527.1">
    <property type="nucleotide sequence ID" value="NZ_BNCJ01000024.1"/>
</dbReference>
<name>A0A8J3H0Z9_9RHOB</name>
<feature type="region of interest" description="Disordered" evidence="1">
    <location>
        <begin position="1"/>
        <end position="23"/>
    </location>
</feature>
<accession>A0A8J3H0Z9</accession>
<organism evidence="2 3">
    <name type="scientific">Seohaeicola zhoushanensis</name>
    <dbReference type="NCBI Taxonomy" id="1569283"/>
    <lineage>
        <taxon>Bacteria</taxon>
        <taxon>Pseudomonadati</taxon>
        <taxon>Pseudomonadota</taxon>
        <taxon>Alphaproteobacteria</taxon>
        <taxon>Rhodobacterales</taxon>
        <taxon>Roseobacteraceae</taxon>
        <taxon>Seohaeicola</taxon>
    </lineage>
</organism>
<reference evidence="2" key="2">
    <citation type="submission" date="2020-09" db="EMBL/GenBank/DDBJ databases">
        <authorList>
            <person name="Sun Q."/>
            <person name="Kim S."/>
        </authorList>
    </citation>
    <scope>NUCLEOTIDE SEQUENCE</scope>
    <source>
        <strain evidence="2">KCTC 42650</strain>
    </source>
</reference>
<evidence type="ECO:0000256" key="1">
    <source>
        <dbReference type="SAM" id="MobiDB-lite"/>
    </source>
</evidence>